<dbReference type="OrthoDB" id="4484556at2"/>
<comment type="caution">
    <text evidence="2">The sequence shown here is derived from an EMBL/GenBank/DDBJ whole genome shotgun (WGS) entry which is preliminary data.</text>
</comment>
<feature type="domain" description="Methyltransferase" evidence="1">
    <location>
        <begin position="59"/>
        <end position="145"/>
    </location>
</feature>
<evidence type="ECO:0000313" key="3">
    <source>
        <dbReference type="Proteomes" id="UP000294901"/>
    </source>
</evidence>
<proteinExistence type="predicted"/>
<dbReference type="Gene3D" id="3.40.50.150">
    <property type="entry name" value="Vaccinia Virus protein VP39"/>
    <property type="match status" value="1"/>
</dbReference>
<sequence>MSGAALFDAAFRRAATGRPASFAVRSPLGELHPFDPADWCRDELPGDAALLDRCTGPALDVGCGPGRLVGALAAAGRPALGIDVSEQAVRLTRRRGAAALRRDVFGPVPGAGRWHHVLLADGNVGIGGDPPRLLRRCRQLLAPAGRVHAEVGPPGSASWAGTARVHGSGAELAWAAVSADDLRRPAAEAGLRVLDVRTEAGRWFATLAAR</sequence>
<dbReference type="SUPFAM" id="SSF53335">
    <property type="entry name" value="S-adenosyl-L-methionine-dependent methyltransferases"/>
    <property type="match status" value="1"/>
</dbReference>
<dbReference type="GO" id="GO:0008168">
    <property type="term" value="F:methyltransferase activity"/>
    <property type="evidence" value="ECO:0007669"/>
    <property type="project" value="UniProtKB-KW"/>
</dbReference>
<dbReference type="Pfam" id="PF13649">
    <property type="entry name" value="Methyltransf_25"/>
    <property type="match status" value="1"/>
</dbReference>
<organism evidence="2 3">
    <name type="scientific">Paractinoplanes brasiliensis</name>
    <dbReference type="NCBI Taxonomy" id="52695"/>
    <lineage>
        <taxon>Bacteria</taxon>
        <taxon>Bacillati</taxon>
        <taxon>Actinomycetota</taxon>
        <taxon>Actinomycetes</taxon>
        <taxon>Micromonosporales</taxon>
        <taxon>Micromonosporaceae</taxon>
        <taxon>Paractinoplanes</taxon>
    </lineage>
</organism>
<dbReference type="EMBL" id="SNWR01000002">
    <property type="protein sequence ID" value="TDO33037.1"/>
    <property type="molecule type" value="Genomic_DNA"/>
</dbReference>
<dbReference type="InterPro" id="IPR029063">
    <property type="entry name" value="SAM-dependent_MTases_sf"/>
</dbReference>
<dbReference type="AlphaFoldDB" id="A0A4R6JCH3"/>
<reference evidence="2 3" key="1">
    <citation type="submission" date="2019-03" db="EMBL/GenBank/DDBJ databases">
        <title>Sequencing the genomes of 1000 actinobacteria strains.</title>
        <authorList>
            <person name="Klenk H.-P."/>
        </authorList>
    </citation>
    <scope>NUCLEOTIDE SEQUENCE [LARGE SCALE GENOMIC DNA]</scope>
    <source>
        <strain evidence="2 3">DSM 43805</strain>
    </source>
</reference>
<dbReference type="Proteomes" id="UP000294901">
    <property type="component" value="Unassembled WGS sequence"/>
</dbReference>
<dbReference type="GO" id="GO:0032259">
    <property type="term" value="P:methylation"/>
    <property type="evidence" value="ECO:0007669"/>
    <property type="project" value="UniProtKB-KW"/>
</dbReference>
<keyword evidence="2" id="KW-0808">Transferase</keyword>
<accession>A0A4R6JCH3</accession>
<dbReference type="InterPro" id="IPR041698">
    <property type="entry name" value="Methyltransf_25"/>
</dbReference>
<evidence type="ECO:0000313" key="2">
    <source>
        <dbReference type="EMBL" id="TDO33037.1"/>
    </source>
</evidence>
<evidence type="ECO:0000259" key="1">
    <source>
        <dbReference type="Pfam" id="PF13649"/>
    </source>
</evidence>
<keyword evidence="3" id="KW-1185">Reference proteome</keyword>
<gene>
    <name evidence="2" type="ORF">C8E87_8517</name>
</gene>
<name>A0A4R6JCH3_9ACTN</name>
<keyword evidence="2" id="KW-0489">Methyltransferase</keyword>
<protein>
    <submittedName>
        <fullName evidence="2">Methyltransferase family protein</fullName>
    </submittedName>
</protein>